<evidence type="ECO:0000259" key="2">
    <source>
        <dbReference type="Pfam" id="PF03108"/>
    </source>
</evidence>
<protein>
    <recommendedName>
        <fullName evidence="2">Transposase MuDR plant domain-containing protein</fullName>
    </recommendedName>
</protein>
<evidence type="ECO:0000256" key="1">
    <source>
        <dbReference type="SAM" id="MobiDB-lite"/>
    </source>
</evidence>
<accession>A0A9Q1GYA3</accession>
<evidence type="ECO:0000313" key="4">
    <source>
        <dbReference type="Proteomes" id="UP001153076"/>
    </source>
</evidence>
<dbReference type="InterPro" id="IPR004332">
    <property type="entry name" value="Transposase_MuDR"/>
</dbReference>
<gene>
    <name evidence="3" type="ORF">Cgig2_020790</name>
</gene>
<dbReference type="EMBL" id="JAKOGI010001128">
    <property type="protein sequence ID" value="KAJ8427576.1"/>
    <property type="molecule type" value="Genomic_DNA"/>
</dbReference>
<dbReference type="Pfam" id="PF03108">
    <property type="entry name" value="DBD_Tnp_Mut"/>
    <property type="match status" value="1"/>
</dbReference>
<name>A0A9Q1GYA3_9CARY</name>
<dbReference type="OrthoDB" id="683469at2759"/>
<dbReference type="AlphaFoldDB" id="A0A9Q1GYA3"/>
<organism evidence="3 4">
    <name type="scientific">Carnegiea gigantea</name>
    <dbReference type="NCBI Taxonomy" id="171969"/>
    <lineage>
        <taxon>Eukaryota</taxon>
        <taxon>Viridiplantae</taxon>
        <taxon>Streptophyta</taxon>
        <taxon>Embryophyta</taxon>
        <taxon>Tracheophyta</taxon>
        <taxon>Spermatophyta</taxon>
        <taxon>Magnoliopsida</taxon>
        <taxon>eudicotyledons</taxon>
        <taxon>Gunneridae</taxon>
        <taxon>Pentapetalae</taxon>
        <taxon>Caryophyllales</taxon>
        <taxon>Cactineae</taxon>
        <taxon>Cactaceae</taxon>
        <taxon>Cactoideae</taxon>
        <taxon>Echinocereeae</taxon>
        <taxon>Carnegiea</taxon>
    </lineage>
</organism>
<feature type="compositionally biased region" description="Basic and acidic residues" evidence="1">
    <location>
        <begin position="8"/>
        <end position="20"/>
    </location>
</feature>
<feature type="region of interest" description="Disordered" evidence="1">
    <location>
        <begin position="1"/>
        <end position="30"/>
    </location>
</feature>
<feature type="domain" description="Transposase MuDR plant" evidence="2">
    <location>
        <begin position="136"/>
        <end position="177"/>
    </location>
</feature>
<dbReference type="PANTHER" id="PTHR31973:SF197">
    <property type="entry name" value="SWIM-TYPE DOMAIN-CONTAINING PROTEIN"/>
    <property type="match status" value="1"/>
</dbReference>
<proteinExistence type="predicted"/>
<dbReference type="Proteomes" id="UP001153076">
    <property type="component" value="Unassembled WGS sequence"/>
</dbReference>
<evidence type="ECO:0000313" key="3">
    <source>
        <dbReference type="EMBL" id="KAJ8427576.1"/>
    </source>
</evidence>
<sequence>MTRSSPSTKEKEDMMSEHAPTRSSPRAKRKEIVIYEPICTRSSPTIDNDWVNSKDSDWDDSSEENVITESEHGFSDSSEVSLVDEDDIFDNEYEDEPDALNRMYDGGRWWEPKLDGSIEIMQWDLFKDKSKFLEIHKGWYFKQIKNEGSKYTAFYSGEHCSWRIHASVLHDDITFKVKVIGGSHNCSRLQNNPAAFAPWVARHLLQDVKANPSIDIEAMANTLMGRYGLVRPKHILRIAKNKIINMLQGKQEEGYQYLARYTIMAKETSPGSNSCNSDNFSSFKKKDLHSSLHEKFQEDVPKLKALAVRAANAYNYFVHKKALDVLEEESTATVTWLLEEPKEHSCRYLFDTTTKAPDNCTNFVESFNNVINWYRDRPVFALCEYIREKWTQWIVERREITKTWKKKVVPSVKAELEKLEKDIMDGVPLLAPPLVQKKRDRPPKDTEEA</sequence>
<dbReference type="PANTHER" id="PTHR31973">
    <property type="entry name" value="POLYPROTEIN, PUTATIVE-RELATED"/>
    <property type="match status" value="1"/>
</dbReference>
<reference evidence="3" key="1">
    <citation type="submission" date="2022-04" db="EMBL/GenBank/DDBJ databases">
        <title>Carnegiea gigantea Genome sequencing and assembly v2.</title>
        <authorList>
            <person name="Copetti D."/>
            <person name="Sanderson M.J."/>
            <person name="Burquez A."/>
            <person name="Wojciechowski M.F."/>
        </authorList>
    </citation>
    <scope>NUCLEOTIDE SEQUENCE</scope>
    <source>
        <strain evidence="3">SGP5-SGP5p</strain>
        <tissue evidence="3">Aerial part</tissue>
    </source>
</reference>
<keyword evidence="4" id="KW-1185">Reference proteome</keyword>
<comment type="caution">
    <text evidence="3">The sequence shown here is derived from an EMBL/GenBank/DDBJ whole genome shotgun (WGS) entry which is preliminary data.</text>
</comment>
<feature type="region of interest" description="Disordered" evidence="1">
    <location>
        <begin position="42"/>
        <end position="64"/>
    </location>
</feature>